<dbReference type="KEGG" id="cgt:cgR_0704"/>
<reference evidence="1" key="1">
    <citation type="journal article" date="2007" name="Microbiology">
        <title>Comparative analysis of the Corynebacterium glutamicum group and complete genome sequence of strain R.</title>
        <authorList>
            <person name="Yukawa H."/>
            <person name="Omumasaba C.A."/>
            <person name="Nonaka H."/>
            <person name="Kos P."/>
            <person name="Okai N."/>
            <person name="Suzuki N."/>
            <person name="Suda M."/>
            <person name="Tsuge Y."/>
            <person name="Watanabe J."/>
            <person name="Ikeda Y."/>
            <person name="Vertes A.A."/>
            <person name="Inui M."/>
        </authorList>
    </citation>
    <scope>NUCLEOTIDE SEQUENCE</scope>
    <source>
        <strain evidence="1">R</strain>
    </source>
</reference>
<sequence>MILFGTNAVLRFCTNQDHPFLVLGFPQYRFHRPPTSLLSPCHPNRFFQRLNHNRLFLLFHIFRHIIKLSLSRSDCLFELFHPLSCALSKLLEKFRILHRYHPPAL</sequence>
<accession>A0AB72V909</accession>
<proteinExistence type="predicted"/>
<organism evidence="1">
    <name type="scientific">Corynebacterium glutamicum (strain R)</name>
    <dbReference type="NCBI Taxonomy" id="340322"/>
    <lineage>
        <taxon>Bacteria</taxon>
        <taxon>Bacillati</taxon>
        <taxon>Actinomycetota</taxon>
        <taxon>Actinomycetes</taxon>
        <taxon>Mycobacteriales</taxon>
        <taxon>Corynebacteriaceae</taxon>
        <taxon>Corynebacterium</taxon>
    </lineage>
</organism>
<name>A0AB72V909_CORGB</name>
<dbReference type="Proteomes" id="UP000006698">
    <property type="component" value="Chromosome"/>
</dbReference>
<gene>
    <name evidence="1" type="ordered locus">cgR_0704</name>
</gene>
<dbReference type="AlphaFoldDB" id="A0AB72V909"/>
<evidence type="ECO:0000313" key="1">
    <source>
        <dbReference type="EMBL" id="BAF53675.1"/>
    </source>
</evidence>
<dbReference type="EMBL" id="AP009044">
    <property type="protein sequence ID" value="BAF53675.1"/>
    <property type="molecule type" value="Genomic_DNA"/>
</dbReference>
<protein>
    <submittedName>
        <fullName evidence="1">Uncharacterized protein</fullName>
    </submittedName>
</protein>